<evidence type="ECO:0000313" key="2">
    <source>
        <dbReference type="EMBL" id="KAF5844221.1"/>
    </source>
</evidence>
<sequence length="175" mass="19217">MSGSVQHNQSAGLASKAARAASLVLANVERVILFKTVVLAIEQCNLVLCRWFTRLMGAGQASHFCSKSHLPYRRAGRRNRPFCFQQRRLSTFGGTEANSNASTLSTYPTQIAVKMPRPVPPTAAARPSSSFVIPATHLRQSSTRHSHRSPLQRASFHHQTSPAPQAERNKLSTTL</sequence>
<dbReference type="AlphaFoldDB" id="A0A8H5Z7H7"/>
<protein>
    <submittedName>
        <fullName evidence="2">Uncharacterized protein</fullName>
    </submittedName>
</protein>
<evidence type="ECO:0000256" key="1">
    <source>
        <dbReference type="SAM" id="MobiDB-lite"/>
    </source>
</evidence>
<comment type="caution">
    <text evidence="2">The sequence shown here is derived from an EMBL/GenBank/DDBJ whole genome shotgun (WGS) entry which is preliminary data.</text>
</comment>
<evidence type="ECO:0000313" key="3">
    <source>
        <dbReference type="Proteomes" id="UP000624244"/>
    </source>
</evidence>
<name>A0A8H5Z7H7_COCSA</name>
<organism evidence="2 3">
    <name type="scientific">Cochliobolus sativus</name>
    <name type="common">Common root rot and spot blotch fungus</name>
    <name type="synonym">Bipolaris sorokiniana</name>
    <dbReference type="NCBI Taxonomy" id="45130"/>
    <lineage>
        <taxon>Eukaryota</taxon>
        <taxon>Fungi</taxon>
        <taxon>Dikarya</taxon>
        <taxon>Ascomycota</taxon>
        <taxon>Pezizomycotina</taxon>
        <taxon>Dothideomycetes</taxon>
        <taxon>Pleosporomycetidae</taxon>
        <taxon>Pleosporales</taxon>
        <taxon>Pleosporineae</taxon>
        <taxon>Pleosporaceae</taxon>
        <taxon>Bipolaris</taxon>
    </lineage>
</organism>
<gene>
    <name evidence="2" type="ORF">GGP41_004956</name>
</gene>
<reference evidence="2" key="1">
    <citation type="submission" date="2019-11" db="EMBL/GenBank/DDBJ databases">
        <title>Bipolaris sorokiniana Genome sequencing.</title>
        <authorList>
            <person name="Wang H."/>
        </authorList>
    </citation>
    <scope>NUCLEOTIDE SEQUENCE</scope>
</reference>
<feature type="region of interest" description="Disordered" evidence="1">
    <location>
        <begin position="138"/>
        <end position="175"/>
    </location>
</feature>
<dbReference type="EMBL" id="WNKQ01000026">
    <property type="protein sequence ID" value="KAF5844221.1"/>
    <property type="molecule type" value="Genomic_DNA"/>
</dbReference>
<accession>A0A8H5Z7H7</accession>
<proteinExistence type="predicted"/>
<dbReference type="Proteomes" id="UP000624244">
    <property type="component" value="Unassembled WGS sequence"/>
</dbReference>